<dbReference type="EMBL" id="FQZG01000009">
    <property type="protein sequence ID" value="SHI59015.1"/>
    <property type="molecule type" value="Genomic_DNA"/>
</dbReference>
<keyword evidence="1" id="KW-0812">Transmembrane</keyword>
<proteinExistence type="predicted"/>
<protein>
    <submittedName>
        <fullName evidence="2">Uncharacterized protein</fullName>
    </submittedName>
</protein>
<feature type="transmembrane region" description="Helical" evidence="1">
    <location>
        <begin position="29"/>
        <end position="47"/>
    </location>
</feature>
<reference evidence="2 3" key="1">
    <citation type="submission" date="2016-11" db="EMBL/GenBank/DDBJ databases">
        <authorList>
            <person name="Jaros S."/>
            <person name="Januszkiewicz K."/>
            <person name="Wedrychowicz H."/>
        </authorList>
    </citation>
    <scope>NUCLEOTIDE SEQUENCE [LARGE SCALE GENOMIC DNA]</scope>
    <source>
        <strain evidence="2 3">DSM 12906</strain>
    </source>
</reference>
<accession>A0A1M6CD85</accession>
<evidence type="ECO:0000313" key="2">
    <source>
        <dbReference type="EMBL" id="SHI59015.1"/>
    </source>
</evidence>
<dbReference type="Proteomes" id="UP000184512">
    <property type="component" value="Unassembled WGS sequence"/>
</dbReference>
<keyword evidence="1" id="KW-1133">Transmembrane helix</keyword>
<evidence type="ECO:0000313" key="3">
    <source>
        <dbReference type="Proteomes" id="UP000184512"/>
    </source>
</evidence>
<name>A0A1M6CD85_9ACTN</name>
<keyword evidence="3" id="KW-1185">Reference proteome</keyword>
<evidence type="ECO:0000256" key="1">
    <source>
        <dbReference type="SAM" id="Phobius"/>
    </source>
</evidence>
<sequence>MSKDQSTHPSAGDARAAPRAPIRLRTRTIVMLLIGVAFIALWVYLGLQLTRPVPTPAHSTISAVHSR</sequence>
<dbReference type="AlphaFoldDB" id="A0A1M6CD85"/>
<organism evidence="2 3">
    <name type="scientific">Tessaracoccus bendigoensis DSM 12906</name>
    <dbReference type="NCBI Taxonomy" id="1123357"/>
    <lineage>
        <taxon>Bacteria</taxon>
        <taxon>Bacillati</taxon>
        <taxon>Actinomycetota</taxon>
        <taxon>Actinomycetes</taxon>
        <taxon>Propionibacteriales</taxon>
        <taxon>Propionibacteriaceae</taxon>
        <taxon>Tessaracoccus</taxon>
    </lineage>
</organism>
<dbReference type="STRING" id="1123357.SAMN02745244_00665"/>
<keyword evidence="1" id="KW-0472">Membrane</keyword>
<gene>
    <name evidence="2" type="ORF">SAMN02745244_00665</name>
</gene>